<reference evidence="4 5" key="1">
    <citation type="submission" date="2019-08" db="EMBL/GenBank/DDBJ databases">
        <authorList>
            <person name="Alioto T."/>
            <person name="Alioto T."/>
            <person name="Gomez Garrido J."/>
        </authorList>
    </citation>
    <scope>NUCLEOTIDE SEQUENCE [LARGE SCALE GENOMIC DNA]</scope>
</reference>
<dbReference type="InterPro" id="IPR017920">
    <property type="entry name" value="COMM"/>
</dbReference>
<feature type="domain" description="COMM" evidence="3">
    <location>
        <begin position="128"/>
        <end position="195"/>
    </location>
</feature>
<dbReference type="PROSITE" id="PS51269">
    <property type="entry name" value="COMM"/>
    <property type="match status" value="1"/>
</dbReference>
<dbReference type="OrthoDB" id="1917519at2759"/>
<accession>A0A5E4NBR1</accession>
<keyword evidence="5" id="KW-1185">Reference proteome</keyword>
<dbReference type="EMBL" id="CABPRJ010001898">
    <property type="protein sequence ID" value="VVC39896.1"/>
    <property type="molecule type" value="Genomic_DNA"/>
</dbReference>
<proteinExistence type="inferred from homology"/>
<dbReference type="PANTHER" id="PTHR31159">
    <property type="entry name" value="COMM DOMAIN-CONTAINING PROTEIN 3"/>
    <property type="match status" value="1"/>
</dbReference>
<evidence type="ECO:0000313" key="5">
    <source>
        <dbReference type="Proteomes" id="UP000325440"/>
    </source>
</evidence>
<gene>
    <name evidence="4" type="ORF">CINCED_3A007489</name>
</gene>
<protein>
    <recommendedName>
        <fullName evidence="1">COMM domain-containing protein 3</fullName>
    </recommendedName>
</protein>
<dbReference type="Pfam" id="PF07258">
    <property type="entry name" value="COMM_domain"/>
    <property type="match status" value="1"/>
</dbReference>
<comment type="similarity">
    <text evidence="2">Belongs to the COMM domain-containing protein 3 family.</text>
</comment>
<dbReference type="InterPro" id="IPR037355">
    <property type="entry name" value="COMMD3"/>
</dbReference>
<name>A0A5E4NBR1_9HEMI</name>
<dbReference type="Proteomes" id="UP000325440">
    <property type="component" value="Unassembled WGS sequence"/>
</dbReference>
<evidence type="ECO:0000259" key="3">
    <source>
        <dbReference type="PROSITE" id="PS51269"/>
    </source>
</evidence>
<evidence type="ECO:0000256" key="2">
    <source>
        <dbReference type="ARBA" id="ARBA00093469"/>
    </source>
</evidence>
<evidence type="ECO:0000313" key="4">
    <source>
        <dbReference type="EMBL" id="VVC39896.1"/>
    </source>
</evidence>
<sequence>MNISNEIELGLKRLCNPALINDKCFQILLRKAEKRLGTLLDDDPLEQITDDESAITSKLDISKEAYASLVTLYTIASRHCLDGPSLDQSLQTLVLANTDRVPEIIKTYESVSPRLMQVCEMTTTSLANVVDVECRLDYCVQSSVFDDVSEFLYKVRLKTIDNGTIKYIDFVCNPQQLQELVFKLKDAVRHIEKIASSAS</sequence>
<evidence type="ECO:0000256" key="1">
    <source>
        <dbReference type="ARBA" id="ARBA00016548"/>
    </source>
</evidence>
<dbReference type="AlphaFoldDB" id="A0A5E4NBR1"/>
<organism evidence="4 5">
    <name type="scientific">Cinara cedri</name>
    <dbReference type="NCBI Taxonomy" id="506608"/>
    <lineage>
        <taxon>Eukaryota</taxon>
        <taxon>Metazoa</taxon>
        <taxon>Ecdysozoa</taxon>
        <taxon>Arthropoda</taxon>
        <taxon>Hexapoda</taxon>
        <taxon>Insecta</taxon>
        <taxon>Pterygota</taxon>
        <taxon>Neoptera</taxon>
        <taxon>Paraneoptera</taxon>
        <taxon>Hemiptera</taxon>
        <taxon>Sternorrhyncha</taxon>
        <taxon>Aphidomorpha</taxon>
        <taxon>Aphidoidea</taxon>
        <taxon>Aphididae</taxon>
        <taxon>Lachninae</taxon>
        <taxon>Cinara</taxon>
    </lineage>
</organism>
<dbReference type="PANTHER" id="PTHR31159:SF1">
    <property type="entry name" value="COMM DOMAIN-CONTAINING PROTEIN 3"/>
    <property type="match status" value="1"/>
</dbReference>
<dbReference type="GO" id="GO:0006814">
    <property type="term" value="P:sodium ion transport"/>
    <property type="evidence" value="ECO:0007669"/>
    <property type="project" value="InterPro"/>
</dbReference>